<organism evidence="2 3">
    <name type="scientific">Candidatus Amesbacteria bacterium RIFCSPLOWO2_01_FULL_48_25</name>
    <dbReference type="NCBI Taxonomy" id="1797259"/>
    <lineage>
        <taxon>Bacteria</taxon>
        <taxon>Candidatus Amesiibacteriota</taxon>
    </lineage>
</organism>
<reference evidence="2 3" key="1">
    <citation type="journal article" date="2016" name="Nat. Commun.">
        <title>Thousands of microbial genomes shed light on interconnected biogeochemical processes in an aquifer system.</title>
        <authorList>
            <person name="Anantharaman K."/>
            <person name="Brown C.T."/>
            <person name="Hug L.A."/>
            <person name="Sharon I."/>
            <person name="Castelle C.J."/>
            <person name="Probst A.J."/>
            <person name="Thomas B.C."/>
            <person name="Singh A."/>
            <person name="Wilkins M.J."/>
            <person name="Karaoz U."/>
            <person name="Brodie E.L."/>
            <person name="Williams K.H."/>
            <person name="Hubbard S.S."/>
            <person name="Banfield J.F."/>
        </authorList>
    </citation>
    <scope>NUCLEOTIDE SEQUENCE [LARGE SCALE GENOMIC DNA]</scope>
</reference>
<feature type="signal peptide" evidence="1">
    <location>
        <begin position="1"/>
        <end position="19"/>
    </location>
</feature>
<name>A0A1F4ZBR9_9BACT</name>
<comment type="caution">
    <text evidence="2">The sequence shown here is derived from an EMBL/GenBank/DDBJ whole genome shotgun (WGS) entry which is preliminary data.</text>
</comment>
<feature type="chain" id="PRO_5009516006" description="DUF5666 domain-containing protein" evidence="1">
    <location>
        <begin position="20"/>
        <end position="214"/>
    </location>
</feature>
<dbReference type="EMBL" id="MEXN01000005">
    <property type="protein sequence ID" value="OGD03723.1"/>
    <property type="molecule type" value="Genomic_DNA"/>
</dbReference>
<evidence type="ECO:0000313" key="2">
    <source>
        <dbReference type="EMBL" id="OGD03723.1"/>
    </source>
</evidence>
<evidence type="ECO:0000313" key="3">
    <source>
        <dbReference type="Proteomes" id="UP000177080"/>
    </source>
</evidence>
<dbReference type="STRING" id="1797259.A2989_03515"/>
<proteinExistence type="predicted"/>
<gene>
    <name evidence="2" type="ORF">A2989_03515</name>
</gene>
<keyword evidence="1" id="KW-0732">Signal</keyword>
<protein>
    <recommendedName>
        <fullName evidence="4">DUF5666 domain-containing protein</fullName>
    </recommendedName>
</protein>
<dbReference type="AlphaFoldDB" id="A0A1F4ZBR9"/>
<dbReference type="Proteomes" id="UP000177080">
    <property type="component" value="Unassembled WGS sequence"/>
</dbReference>
<accession>A0A1F4ZBR9</accession>
<evidence type="ECO:0000256" key="1">
    <source>
        <dbReference type="SAM" id="SignalP"/>
    </source>
</evidence>
<sequence>MKTLLALALLLLNSPALIAAQSPTATDSGIRDSIKKKVDEELNLIKQAISKRAYLGTISSKSDATLTLTTTGNATRTITVTTDSIIKLTGGKDGTIADLKEGTTVLAMGDADAEGKLTAKRLLVVPTPRADKRRAIFTNITKVTTSQLTVTDNKNQTLTIKLTSATKYTGQILPAGRQAKASDVKVNSKIVVVGTESATANTLTARLIHLVQSP</sequence>
<evidence type="ECO:0008006" key="4">
    <source>
        <dbReference type="Google" id="ProtNLM"/>
    </source>
</evidence>